<proteinExistence type="predicted"/>
<accession>A0A3P2EGP8</accession>
<evidence type="ECO:0000256" key="1">
    <source>
        <dbReference type="SAM" id="MobiDB-lite"/>
    </source>
</evidence>
<organism evidence="2 3">
    <name type="scientific">Klebsiella pneumoniae</name>
    <dbReference type="NCBI Taxonomy" id="573"/>
    <lineage>
        <taxon>Bacteria</taxon>
        <taxon>Pseudomonadati</taxon>
        <taxon>Pseudomonadota</taxon>
        <taxon>Gammaproteobacteria</taxon>
        <taxon>Enterobacterales</taxon>
        <taxon>Enterobacteriaceae</taxon>
        <taxon>Klebsiella/Raoultella group</taxon>
        <taxon>Klebsiella</taxon>
        <taxon>Klebsiella pneumoniae complex</taxon>
    </lineage>
</organism>
<reference evidence="2 3" key="1">
    <citation type="journal article" date="2019" name="Antimicrob. Agents Chemother.">
        <title>Applying Rapid Whole Genome Sequencing to Predict Phenotypic Antimicrobial Susceptibility Testing Results Among Carbapenem-Resistant Klebsiella pneumoniae Clinical Isolates.</title>
        <authorList>
            <person name="Tamma P.D."/>
            <person name="Fan Y."/>
            <person name="Bergman Y."/>
            <person name="Pertea G."/>
            <person name="Kazmi A."/>
            <person name="Lewis S."/>
            <person name="Carroll K.C."/>
            <person name="Schatz M.C."/>
            <person name="Timp W."/>
            <person name="Simner P.J."/>
        </authorList>
    </citation>
    <scope>NUCLEOTIDE SEQUENCE [LARGE SCALE GENOMIC DNA]</scope>
    <source>
        <strain evidence="2 3">KLPN_33</strain>
    </source>
</reference>
<dbReference type="InterPro" id="IPR025317">
    <property type="entry name" value="DUF4222"/>
</dbReference>
<gene>
    <name evidence="2" type="ORF">EAO28_09180</name>
</gene>
<dbReference type="AlphaFoldDB" id="A0A3P2EGP8"/>
<dbReference type="Pfam" id="PF13973">
    <property type="entry name" value="DUF4222"/>
    <property type="match status" value="1"/>
</dbReference>
<protein>
    <submittedName>
        <fullName evidence="2">DUF4222 domain-containing protein</fullName>
    </submittedName>
</protein>
<dbReference type="EMBL" id="RCZY01000002">
    <property type="protein sequence ID" value="RRE43416.1"/>
    <property type="molecule type" value="Genomic_DNA"/>
</dbReference>
<name>A0A3P2EGP8_KLEPN</name>
<evidence type="ECO:0000313" key="3">
    <source>
        <dbReference type="Proteomes" id="UP000272440"/>
    </source>
</evidence>
<comment type="caution">
    <text evidence="2">The sequence shown here is derived from an EMBL/GenBank/DDBJ whole genome shotgun (WGS) entry which is preliminary data.</text>
</comment>
<dbReference type="Proteomes" id="UP000272440">
    <property type="component" value="Unassembled WGS sequence"/>
</dbReference>
<feature type="region of interest" description="Disordered" evidence="1">
    <location>
        <begin position="1"/>
        <end position="22"/>
    </location>
</feature>
<evidence type="ECO:0000313" key="2">
    <source>
        <dbReference type="EMBL" id="RRE43416.1"/>
    </source>
</evidence>
<sequence>MTIENSGLTAGGRAHPEIRPGDKWKDSRGGIVIIESYRFDRVTYCREGYSSPCFCTPERLAREFEFISSAPGTGGRDIDRIMRVQGIERIRVMREIIRSEGTENEECTKP</sequence>